<gene>
    <name evidence="4" type="ORF">EDS130_LOCUS40683</name>
    <name evidence="3" type="ORF">XAT740_LOCUS22254</name>
</gene>
<dbReference type="Gene3D" id="3.40.50.720">
    <property type="entry name" value="NAD(P)-binding Rossmann-like Domain"/>
    <property type="match status" value="1"/>
</dbReference>
<evidence type="ECO:0000313" key="5">
    <source>
        <dbReference type="Proteomes" id="UP000663828"/>
    </source>
</evidence>
<sequence>MKILIIGGDGYCGWATALYLSKKNHQITIIDNFIRRQWDEEHQLNSLVPISSLEQRVQQWKDLTGKTIHIINIDITNYSSLCQILNCEDKFDTLIHFAQQRSAPFSMIDHDHSIRTHINNTVGNLNILWALHDYSPETHLVKLGTMGEYGTPNIDIEEGFIQIEYKGRSDRLPFPKQPGSFYHLTKVSDSDQINFACKTWNLRATDLNQGVVYGYETDEINLSEILANRFDYDHIFGTVLNRFCIQVALGHPLTVYGQGGQTRSFIDIRDTIQCIEIACEKPAQQGEYRVFNQFTQIFSVLQLAQMICKVANESLNIRCQIQHLNNPRKEKEIHYYNSINTNLLSLGLQPTLLTDQTIISLIQLAQKYQHRVNLQLIPPQIQWKSPEHQK</sequence>
<dbReference type="EMBL" id="CAJNOJ010000500">
    <property type="protein sequence ID" value="CAF1469296.1"/>
    <property type="molecule type" value="Genomic_DNA"/>
</dbReference>
<name>A0A814UHU7_ADIRI</name>
<dbReference type="Pfam" id="PF01370">
    <property type="entry name" value="Epimerase"/>
    <property type="match status" value="1"/>
</dbReference>
<dbReference type="EMBL" id="CAJNOR010001630">
    <property type="protein sequence ID" value="CAF1175062.1"/>
    <property type="molecule type" value="Genomic_DNA"/>
</dbReference>
<dbReference type="OrthoDB" id="494308at2759"/>
<dbReference type="Proteomes" id="UP000663828">
    <property type="component" value="Unassembled WGS sequence"/>
</dbReference>
<dbReference type="InterPro" id="IPR001509">
    <property type="entry name" value="Epimerase_deHydtase"/>
</dbReference>
<dbReference type="AlphaFoldDB" id="A0A814UHU7"/>
<dbReference type="PANTHER" id="PTHR43000">
    <property type="entry name" value="DTDP-D-GLUCOSE 4,6-DEHYDRATASE-RELATED"/>
    <property type="match status" value="1"/>
</dbReference>
<feature type="domain" description="NAD-dependent epimerase/dehydratase" evidence="2">
    <location>
        <begin position="3"/>
        <end position="292"/>
    </location>
</feature>
<evidence type="ECO:0000259" key="2">
    <source>
        <dbReference type="Pfam" id="PF01370"/>
    </source>
</evidence>
<comment type="similarity">
    <text evidence="1">Belongs to the NAD(P)-dependent epimerase/dehydratase family.</text>
</comment>
<evidence type="ECO:0000313" key="3">
    <source>
        <dbReference type="EMBL" id="CAF1175062.1"/>
    </source>
</evidence>
<dbReference type="Proteomes" id="UP000663852">
    <property type="component" value="Unassembled WGS sequence"/>
</dbReference>
<reference evidence="3" key="1">
    <citation type="submission" date="2021-02" db="EMBL/GenBank/DDBJ databases">
        <authorList>
            <person name="Nowell W R."/>
        </authorList>
    </citation>
    <scope>NUCLEOTIDE SEQUENCE</scope>
</reference>
<organism evidence="3 5">
    <name type="scientific">Adineta ricciae</name>
    <name type="common">Rotifer</name>
    <dbReference type="NCBI Taxonomy" id="249248"/>
    <lineage>
        <taxon>Eukaryota</taxon>
        <taxon>Metazoa</taxon>
        <taxon>Spiralia</taxon>
        <taxon>Gnathifera</taxon>
        <taxon>Rotifera</taxon>
        <taxon>Eurotatoria</taxon>
        <taxon>Bdelloidea</taxon>
        <taxon>Adinetida</taxon>
        <taxon>Adinetidae</taxon>
        <taxon>Adineta</taxon>
    </lineage>
</organism>
<evidence type="ECO:0000313" key="4">
    <source>
        <dbReference type="EMBL" id="CAF1469296.1"/>
    </source>
</evidence>
<comment type="caution">
    <text evidence="3">The sequence shown here is derived from an EMBL/GenBank/DDBJ whole genome shotgun (WGS) entry which is preliminary data.</text>
</comment>
<evidence type="ECO:0000256" key="1">
    <source>
        <dbReference type="ARBA" id="ARBA00007637"/>
    </source>
</evidence>
<protein>
    <recommendedName>
        <fullName evidence="2">NAD-dependent epimerase/dehydratase domain-containing protein</fullName>
    </recommendedName>
</protein>
<dbReference type="Gene3D" id="3.90.25.10">
    <property type="entry name" value="UDP-galactose 4-epimerase, domain 1"/>
    <property type="match status" value="1"/>
</dbReference>
<proteinExistence type="inferred from homology"/>
<dbReference type="SUPFAM" id="SSF51735">
    <property type="entry name" value="NAD(P)-binding Rossmann-fold domains"/>
    <property type="match status" value="1"/>
</dbReference>
<accession>A0A814UHU7</accession>
<keyword evidence="5" id="KW-1185">Reference proteome</keyword>
<dbReference type="InterPro" id="IPR036291">
    <property type="entry name" value="NAD(P)-bd_dom_sf"/>
</dbReference>